<comment type="function">
    <text evidence="7">Required for chromosome condensation and partitioning.</text>
</comment>
<feature type="coiled-coil region" evidence="7">
    <location>
        <begin position="977"/>
        <end position="1004"/>
    </location>
</feature>
<dbReference type="EMBL" id="CZAQ01000009">
    <property type="protein sequence ID" value="CUO98726.1"/>
    <property type="molecule type" value="Genomic_DNA"/>
</dbReference>
<feature type="binding site" evidence="7">
    <location>
        <begin position="32"/>
        <end position="39"/>
    </location>
    <ligand>
        <name>ATP</name>
        <dbReference type="ChEBI" id="CHEBI:30616"/>
    </ligand>
</feature>
<dbReference type="InterPro" id="IPR024704">
    <property type="entry name" value="SMC"/>
</dbReference>
<keyword evidence="5 7" id="KW-0175">Coiled coil</keyword>
<evidence type="ECO:0000259" key="9">
    <source>
        <dbReference type="Pfam" id="PF06470"/>
    </source>
</evidence>
<evidence type="ECO:0000256" key="6">
    <source>
        <dbReference type="ARBA" id="ARBA00023125"/>
    </source>
</evidence>
<organism evidence="10 11">
    <name type="scientific">Collinsella aerofaciens</name>
    <dbReference type="NCBI Taxonomy" id="74426"/>
    <lineage>
        <taxon>Bacteria</taxon>
        <taxon>Bacillati</taxon>
        <taxon>Actinomycetota</taxon>
        <taxon>Coriobacteriia</taxon>
        <taxon>Coriobacteriales</taxon>
        <taxon>Coriobacteriaceae</taxon>
        <taxon>Collinsella</taxon>
    </lineage>
</organism>
<dbReference type="Gene3D" id="3.30.70.1620">
    <property type="match status" value="1"/>
</dbReference>
<feature type="domain" description="RecF/RecN/SMC N-terminal" evidence="8">
    <location>
        <begin position="2"/>
        <end position="1161"/>
    </location>
</feature>
<dbReference type="GO" id="GO:0016887">
    <property type="term" value="F:ATP hydrolysis activity"/>
    <property type="evidence" value="ECO:0007669"/>
    <property type="project" value="InterPro"/>
</dbReference>
<comment type="subcellular location">
    <subcellularLocation>
        <location evidence="1 7">Cytoplasm</location>
    </subcellularLocation>
</comment>
<dbReference type="RefSeq" id="WP_055251126.1">
    <property type="nucleotide sequence ID" value="NZ_CABIXX010000009.1"/>
</dbReference>
<protein>
    <recommendedName>
        <fullName evidence="7">Chromosome partition protein Smc</fullName>
    </recommendedName>
</protein>
<evidence type="ECO:0000256" key="5">
    <source>
        <dbReference type="ARBA" id="ARBA00023054"/>
    </source>
</evidence>
<comment type="domain">
    <text evidence="7">Contains large globular domains required for ATP hydrolysis at each terminus and a third globular domain forming a flexible hinge near the middle of the molecule. These domains are separated by coiled-coil structures.</text>
</comment>
<proteinExistence type="inferred from homology"/>
<dbReference type="NCBIfam" id="TIGR02168">
    <property type="entry name" value="SMC_prok_B"/>
    <property type="match status" value="1"/>
</dbReference>
<dbReference type="GO" id="GO:0005524">
    <property type="term" value="F:ATP binding"/>
    <property type="evidence" value="ECO:0007669"/>
    <property type="project" value="UniProtKB-UniRule"/>
</dbReference>
<keyword evidence="4 7" id="KW-0067">ATP-binding</keyword>
<dbReference type="AlphaFoldDB" id="A0A174JKL5"/>
<accession>A0A174JKL5</accession>
<dbReference type="GO" id="GO:0005694">
    <property type="term" value="C:chromosome"/>
    <property type="evidence" value="ECO:0007669"/>
    <property type="project" value="InterPro"/>
</dbReference>
<dbReference type="InterPro" id="IPR010935">
    <property type="entry name" value="SMC_hinge"/>
</dbReference>
<comment type="similarity">
    <text evidence="7">Belongs to the SMC family.</text>
</comment>
<dbReference type="FunFam" id="3.40.50.300:FF:000984">
    <property type="entry name" value="Chromosome partition protein Smc"/>
    <property type="match status" value="1"/>
</dbReference>
<evidence type="ECO:0000256" key="1">
    <source>
        <dbReference type="ARBA" id="ARBA00004496"/>
    </source>
</evidence>
<dbReference type="Proteomes" id="UP000095454">
    <property type="component" value="Unassembled WGS sequence"/>
</dbReference>
<feature type="coiled-coil region" evidence="7">
    <location>
        <begin position="325"/>
        <end position="492"/>
    </location>
</feature>
<dbReference type="SUPFAM" id="SSF57997">
    <property type="entry name" value="Tropomyosin"/>
    <property type="match status" value="1"/>
</dbReference>
<name>A0A174JKL5_9ACTN</name>
<dbReference type="GO" id="GO:0030261">
    <property type="term" value="P:chromosome condensation"/>
    <property type="evidence" value="ECO:0007669"/>
    <property type="project" value="InterPro"/>
</dbReference>
<evidence type="ECO:0000259" key="8">
    <source>
        <dbReference type="Pfam" id="PF02463"/>
    </source>
</evidence>
<dbReference type="GO" id="GO:0007062">
    <property type="term" value="P:sister chromatid cohesion"/>
    <property type="evidence" value="ECO:0007669"/>
    <property type="project" value="InterPro"/>
</dbReference>
<dbReference type="Gene3D" id="3.40.50.300">
    <property type="entry name" value="P-loop containing nucleotide triphosphate hydrolases"/>
    <property type="match status" value="2"/>
</dbReference>
<evidence type="ECO:0000256" key="3">
    <source>
        <dbReference type="ARBA" id="ARBA00022741"/>
    </source>
</evidence>
<dbReference type="GO" id="GO:0006260">
    <property type="term" value="P:DNA replication"/>
    <property type="evidence" value="ECO:0007669"/>
    <property type="project" value="UniProtKB-UniRule"/>
</dbReference>
<sequence>MYLKSLTLKGFKSFADRAHMSFEPGLTVIVGPNGSGKSNISDSILWVLGEQSAKQLRGQAMEDVIFSGSSARKPVGVAEVTLVLDNSDHMLPVDFDEVAITRRMYRSGESEYLINSSPCRLMDIQDILHDSGLGKDTHSIISQGKLDAILQSRPEERRALIEEAAGISKHKRRKERALKKIKSMDEHLARARDINKEIARQLRPLERQVDRARKYKELSSRANELTQMLAVDELRSLQSQWNDLESRSKEGAAELELAQYRLGEKERELEKLQVMLEEKGLFVGDLGEQRRHMQDVVGRINSDMRLLEEKGHNMVSRLSDMRGQISSSEHQRRRVVEELEDARAQLEEVTGAHMQAQDDVDAAGPAAAQLYERRVALDNQISQLTREQRDVQRVADNAALELAKVKDSLSNAEVEDNMYASRLEQIDEQLEEVTASLDSRRNRGEELEGALDQARQAQVDAREATEVARAALKDLRNRESEARNKLSEVRSELASQKKLDARMADSSPLVSRLMGALGDDVSGRLGDVLEAPRELEGLVEQLLAGDIDALLFDDAATLERAGRAALDQKKASGEALLMARGVSGSAAAEGAAGSRLVDRLSVRAGYGPVVEALLGGYYVVDDLAAALAAPVVDGVTYVTPDGARVSCGGLVRVGLDAGEASGALERKRRIRELEGLEPDLAAVFEHVSDQVVEANAAVEEARAAEGDAAGEIARLEGERRSLLSEIGRLEQSANNAEVERVRISKRREQAAEAVRAARPRVDELTRSRDEARAQASDLGLQIAEANDELDRVRRDDSEAAGKLADAKVRLAQTSERLRSLKGRVPDLEHRLEGIDRRIRGTRQASRSLELLRLRVDPMHERYSALLERASDWAARLRDQASLEEADSASLKKTIEDAKAEVARAKERVDAATATQNEFKVSRGKLEVQVEAAIKAITADGTTVLEEALMLPAPTDRDAAERELNQLVRQINNLGPVNQVAMEEYEQLKRRADYIEEQLADLESARKALTKITAAIDRKMRKAFLVTFEKVDANFREIFAMLFPGGQAHLEMTDPEHPAETGIEVVAQPRGKRITKMMLMSGGEKSLTALALLFAVYRTRTVPFYVLDEVEAALDDANLSKLIGALDVLRSDTQLLVISHQRRTMEDADVLYGVSMQADGVSRVVSQKLDRETGKVVNA</sequence>
<evidence type="ECO:0000313" key="11">
    <source>
        <dbReference type="Proteomes" id="UP000095454"/>
    </source>
</evidence>
<dbReference type="GO" id="GO:0007059">
    <property type="term" value="P:chromosome segregation"/>
    <property type="evidence" value="ECO:0007669"/>
    <property type="project" value="UniProtKB-UniRule"/>
</dbReference>
<dbReference type="Pfam" id="PF06470">
    <property type="entry name" value="SMC_hinge"/>
    <property type="match status" value="1"/>
</dbReference>
<dbReference type="SUPFAM" id="SSF75553">
    <property type="entry name" value="Smc hinge domain"/>
    <property type="match status" value="1"/>
</dbReference>
<comment type="subunit">
    <text evidence="7">Homodimer.</text>
</comment>
<feature type="coiled-coil region" evidence="7">
    <location>
        <begin position="880"/>
        <end position="914"/>
    </location>
</feature>
<dbReference type="InterPro" id="IPR003395">
    <property type="entry name" value="RecF/RecN/SMC_N"/>
</dbReference>
<evidence type="ECO:0000313" key="10">
    <source>
        <dbReference type="EMBL" id="CUO98726.1"/>
    </source>
</evidence>
<dbReference type="GO" id="GO:0005737">
    <property type="term" value="C:cytoplasm"/>
    <property type="evidence" value="ECO:0007669"/>
    <property type="project" value="UniProtKB-SubCell"/>
</dbReference>
<dbReference type="PIRSF" id="PIRSF005719">
    <property type="entry name" value="SMC"/>
    <property type="match status" value="1"/>
</dbReference>
<dbReference type="SUPFAM" id="SSF52540">
    <property type="entry name" value="P-loop containing nucleoside triphosphate hydrolases"/>
    <property type="match status" value="1"/>
</dbReference>
<evidence type="ECO:0000256" key="2">
    <source>
        <dbReference type="ARBA" id="ARBA00022490"/>
    </source>
</evidence>
<dbReference type="InterPro" id="IPR036277">
    <property type="entry name" value="SMC_hinge_sf"/>
</dbReference>
<dbReference type="GO" id="GO:0003677">
    <property type="term" value="F:DNA binding"/>
    <property type="evidence" value="ECO:0007669"/>
    <property type="project" value="UniProtKB-UniRule"/>
</dbReference>
<keyword evidence="3 7" id="KW-0547">Nucleotide-binding</keyword>
<keyword evidence="2 7" id="KW-0963">Cytoplasm</keyword>
<reference evidence="10 11" key="1">
    <citation type="submission" date="2015-09" db="EMBL/GenBank/DDBJ databases">
        <authorList>
            <consortium name="Pathogen Informatics"/>
        </authorList>
    </citation>
    <scope>NUCLEOTIDE SEQUENCE [LARGE SCALE GENOMIC DNA]</scope>
    <source>
        <strain evidence="10 11">2789STDY5834902</strain>
    </source>
</reference>
<evidence type="ECO:0000256" key="7">
    <source>
        <dbReference type="HAMAP-Rule" id="MF_01894"/>
    </source>
</evidence>
<dbReference type="Pfam" id="PF02463">
    <property type="entry name" value="SMC_N"/>
    <property type="match status" value="1"/>
</dbReference>
<keyword evidence="6 7" id="KW-0238">DNA-binding</keyword>
<dbReference type="InterPro" id="IPR027417">
    <property type="entry name" value="P-loop_NTPase"/>
</dbReference>
<dbReference type="FunFam" id="3.40.50.300:FF:000901">
    <property type="entry name" value="Chromosome partition protein Smc"/>
    <property type="match status" value="1"/>
</dbReference>
<feature type="coiled-coil region" evidence="7">
    <location>
        <begin position="712"/>
        <end position="830"/>
    </location>
</feature>
<feature type="domain" description="SMC hinge" evidence="9">
    <location>
        <begin position="520"/>
        <end position="628"/>
    </location>
</feature>
<dbReference type="InterPro" id="IPR011890">
    <property type="entry name" value="SMC_prok"/>
</dbReference>
<dbReference type="Gene3D" id="1.20.1060.20">
    <property type="match status" value="1"/>
</dbReference>
<dbReference type="PANTHER" id="PTHR43977">
    <property type="entry name" value="STRUCTURAL MAINTENANCE OF CHROMOSOMES PROTEIN 3"/>
    <property type="match status" value="1"/>
</dbReference>
<dbReference type="HAMAP" id="MF_01894">
    <property type="entry name" value="Smc_prok"/>
    <property type="match status" value="1"/>
</dbReference>
<gene>
    <name evidence="7 10" type="primary">smc</name>
    <name evidence="10" type="ORF">ERS852514_00725</name>
</gene>
<evidence type="ECO:0000256" key="4">
    <source>
        <dbReference type="ARBA" id="ARBA00022840"/>
    </source>
</evidence>